<keyword evidence="3" id="KW-1185">Reference proteome</keyword>
<comment type="caution">
    <text evidence="2">The sequence shown here is derived from an EMBL/GenBank/DDBJ whole genome shotgun (WGS) entry which is preliminary data.</text>
</comment>
<feature type="compositionally biased region" description="Basic and acidic residues" evidence="1">
    <location>
        <begin position="18"/>
        <end position="37"/>
    </location>
</feature>
<feature type="region of interest" description="Disordered" evidence="1">
    <location>
        <begin position="180"/>
        <end position="208"/>
    </location>
</feature>
<name>A0ABN2C5Y5_9MICO</name>
<gene>
    <name evidence="2" type="ORF">GCM10009762_26980</name>
</gene>
<evidence type="ECO:0000313" key="3">
    <source>
        <dbReference type="Proteomes" id="UP001501288"/>
    </source>
</evidence>
<dbReference type="Proteomes" id="UP001501288">
    <property type="component" value="Unassembled WGS sequence"/>
</dbReference>
<sequence length="208" mass="22598">MTRTTDVSGVAPGTRVGRRGDRREKDRVVPTAHEDIVSRGQSGAAGDDVIDEDDAALLRRMGLAGTGQSEGSGDVGATLGSGEVGLVDRASRSAQQRSFDERPLLGTCSIAVQRCTHHLPERKAAAYARRSGRRRDGGEQPPPRDRPLPVDVLRECRRDSGAQQDAENGREVTAALVLEHGHPTTHRTFERRGRMDDEVWREAGTDSQ</sequence>
<reference evidence="2 3" key="1">
    <citation type="journal article" date="2019" name="Int. J. Syst. Evol. Microbiol.">
        <title>The Global Catalogue of Microorganisms (GCM) 10K type strain sequencing project: providing services to taxonomists for standard genome sequencing and annotation.</title>
        <authorList>
            <consortium name="The Broad Institute Genomics Platform"/>
            <consortium name="The Broad Institute Genome Sequencing Center for Infectious Disease"/>
            <person name="Wu L."/>
            <person name="Ma J."/>
        </authorList>
    </citation>
    <scope>NUCLEOTIDE SEQUENCE [LARGE SCALE GENOMIC DNA]</scope>
    <source>
        <strain evidence="2 3">JCM 14588</strain>
    </source>
</reference>
<organism evidence="2 3">
    <name type="scientific">Dermacoccus barathri</name>
    <dbReference type="NCBI Taxonomy" id="322601"/>
    <lineage>
        <taxon>Bacteria</taxon>
        <taxon>Bacillati</taxon>
        <taxon>Actinomycetota</taxon>
        <taxon>Actinomycetes</taxon>
        <taxon>Micrococcales</taxon>
        <taxon>Dermacoccaceae</taxon>
        <taxon>Dermacoccus</taxon>
    </lineage>
</organism>
<feature type="region of interest" description="Disordered" evidence="1">
    <location>
        <begin position="1"/>
        <end position="81"/>
    </location>
</feature>
<evidence type="ECO:0000256" key="1">
    <source>
        <dbReference type="SAM" id="MobiDB-lite"/>
    </source>
</evidence>
<feature type="compositionally biased region" description="Basic and acidic residues" evidence="1">
    <location>
        <begin position="134"/>
        <end position="151"/>
    </location>
</feature>
<evidence type="ECO:0000313" key="2">
    <source>
        <dbReference type="EMBL" id="GAA1552890.1"/>
    </source>
</evidence>
<feature type="compositionally biased region" description="Gly residues" evidence="1">
    <location>
        <begin position="64"/>
        <end position="74"/>
    </location>
</feature>
<proteinExistence type="predicted"/>
<dbReference type="EMBL" id="BAAANV010000066">
    <property type="protein sequence ID" value="GAA1552890.1"/>
    <property type="molecule type" value="Genomic_DNA"/>
</dbReference>
<protein>
    <submittedName>
        <fullName evidence="2">Uncharacterized protein</fullName>
    </submittedName>
</protein>
<accession>A0ABN2C5Y5</accession>
<feature type="region of interest" description="Disordered" evidence="1">
    <location>
        <begin position="126"/>
        <end position="151"/>
    </location>
</feature>